<proteinExistence type="predicted"/>
<dbReference type="Pfam" id="PF00076">
    <property type="entry name" value="RRM_1"/>
    <property type="match status" value="1"/>
</dbReference>
<keyword evidence="1" id="KW-0694">RNA-binding</keyword>
<dbReference type="InterPro" id="IPR012677">
    <property type="entry name" value="Nucleotide-bd_a/b_plait_sf"/>
</dbReference>
<dbReference type="SMART" id="SM00360">
    <property type="entry name" value="RRM"/>
    <property type="match status" value="1"/>
</dbReference>
<dbReference type="SUPFAM" id="SSF54928">
    <property type="entry name" value="RNA-binding domain, RBD"/>
    <property type="match status" value="1"/>
</dbReference>
<comment type="caution">
    <text evidence="3">The sequence shown here is derived from an EMBL/GenBank/DDBJ whole genome shotgun (WGS) entry which is preliminary data.</text>
</comment>
<evidence type="ECO:0000313" key="4">
    <source>
        <dbReference type="Proteomes" id="UP000245207"/>
    </source>
</evidence>
<dbReference type="PROSITE" id="PS50102">
    <property type="entry name" value="RRM"/>
    <property type="match status" value="1"/>
</dbReference>
<dbReference type="InterPro" id="IPR035979">
    <property type="entry name" value="RBD_domain_sf"/>
</dbReference>
<keyword evidence="4" id="KW-1185">Reference proteome</keyword>
<dbReference type="CDD" id="cd00590">
    <property type="entry name" value="RRM_SF"/>
    <property type="match status" value="1"/>
</dbReference>
<reference evidence="3 4" key="1">
    <citation type="journal article" date="2018" name="Mol. Plant">
        <title>The genome of Artemisia annua provides insight into the evolution of Asteraceae family and artemisinin biosynthesis.</title>
        <authorList>
            <person name="Shen Q."/>
            <person name="Zhang L."/>
            <person name="Liao Z."/>
            <person name="Wang S."/>
            <person name="Yan T."/>
            <person name="Shi P."/>
            <person name="Liu M."/>
            <person name="Fu X."/>
            <person name="Pan Q."/>
            <person name="Wang Y."/>
            <person name="Lv Z."/>
            <person name="Lu X."/>
            <person name="Zhang F."/>
            <person name="Jiang W."/>
            <person name="Ma Y."/>
            <person name="Chen M."/>
            <person name="Hao X."/>
            <person name="Li L."/>
            <person name="Tang Y."/>
            <person name="Lv G."/>
            <person name="Zhou Y."/>
            <person name="Sun X."/>
            <person name="Brodelius P.E."/>
            <person name="Rose J.K.C."/>
            <person name="Tang K."/>
        </authorList>
    </citation>
    <scope>NUCLEOTIDE SEQUENCE [LARGE SCALE GENOMIC DNA]</scope>
    <source>
        <strain evidence="4">cv. Huhao1</strain>
        <tissue evidence="3">Leaf</tissue>
    </source>
</reference>
<dbReference type="GO" id="GO:0003723">
    <property type="term" value="F:RNA binding"/>
    <property type="evidence" value="ECO:0007669"/>
    <property type="project" value="UniProtKB-UniRule"/>
</dbReference>
<gene>
    <name evidence="3" type="ORF">CTI12_AA395960</name>
</gene>
<dbReference type="Proteomes" id="UP000245207">
    <property type="component" value="Unassembled WGS sequence"/>
</dbReference>
<protein>
    <recommendedName>
        <fullName evidence="2">RRM domain-containing protein</fullName>
    </recommendedName>
</protein>
<dbReference type="Gene3D" id="3.30.70.330">
    <property type="match status" value="1"/>
</dbReference>
<dbReference type="EMBL" id="PKPP01005765">
    <property type="protein sequence ID" value="PWA58910.1"/>
    <property type="molecule type" value="Genomic_DNA"/>
</dbReference>
<evidence type="ECO:0000259" key="2">
    <source>
        <dbReference type="PROSITE" id="PS50102"/>
    </source>
</evidence>
<dbReference type="InterPro" id="IPR000504">
    <property type="entry name" value="RRM_dom"/>
</dbReference>
<dbReference type="AlphaFoldDB" id="A0A2U1MCC7"/>
<feature type="domain" description="RRM" evidence="2">
    <location>
        <begin position="13"/>
        <end position="90"/>
    </location>
</feature>
<name>A0A2U1MCC7_ARTAN</name>
<accession>A0A2U1MCC7</accession>
<organism evidence="3 4">
    <name type="scientific">Artemisia annua</name>
    <name type="common">Sweet wormwood</name>
    <dbReference type="NCBI Taxonomy" id="35608"/>
    <lineage>
        <taxon>Eukaryota</taxon>
        <taxon>Viridiplantae</taxon>
        <taxon>Streptophyta</taxon>
        <taxon>Embryophyta</taxon>
        <taxon>Tracheophyta</taxon>
        <taxon>Spermatophyta</taxon>
        <taxon>Magnoliopsida</taxon>
        <taxon>eudicotyledons</taxon>
        <taxon>Gunneridae</taxon>
        <taxon>Pentapetalae</taxon>
        <taxon>asterids</taxon>
        <taxon>campanulids</taxon>
        <taxon>Asterales</taxon>
        <taxon>Asteraceae</taxon>
        <taxon>Asteroideae</taxon>
        <taxon>Anthemideae</taxon>
        <taxon>Artemisiinae</taxon>
        <taxon>Artemisia</taxon>
    </lineage>
</organism>
<evidence type="ECO:0000313" key="3">
    <source>
        <dbReference type="EMBL" id="PWA58910.1"/>
    </source>
</evidence>
<evidence type="ECO:0000256" key="1">
    <source>
        <dbReference type="PROSITE-ProRule" id="PRU00176"/>
    </source>
</evidence>
<sequence>MSDFDKVMKDKAISFFFTNFPDDWDTKALWKMFERYSKVVDVYIAFKRTKKNTRFGFVRFIHIRELESFEKRLKGILIGNSNIIINRAKFFKGDEQKEQKGWGDDFPPIDPKRTPYKPKFNNFDTTRSFRAAVVGDAPRLKPIPIDEDKLIRERMDGCWIGNAKKYTCLIKCMGYY</sequence>